<feature type="compositionally biased region" description="Low complexity" evidence="5">
    <location>
        <begin position="253"/>
        <end position="267"/>
    </location>
</feature>
<comment type="caution">
    <text evidence="7">The sequence shown here is derived from an EMBL/GenBank/DDBJ whole genome shotgun (WGS) entry which is preliminary data.</text>
</comment>
<organism evidence="7 8">
    <name type="scientific">Lichtheimia ornata</name>
    <dbReference type="NCBI Taxonomy" id="688661"/>
    <lineage>
        <taxon>Eukaryota</taxon>
        <taxon>Fungi</taxon>
        <taxon>Fungi incertae sedis</taxon>
        <taxon>Mucoromycota</taxon>
        <taxon>Mucoromycotina</taxon>
        <taxon>Mucoromycetes</taxon>
        <taxon>Mucorales</taxon>
        <taxon>Lichtheimiaceae</taxon>
        <taxon>Lichtheimia</taxon>
    </lineage>
</organism>
<sequence length="322" mass="36875">MSSSCQLNHPSSTSSSSSSFNTSCTYRFISSSLTKHLPPERDYNLNLRQQPRLTKVCSPNERDRRQPIDPPPILKLEWVHCAQNITRDYLLQSPFYYVMANLVAADDPTCTLLPSQEYLVGTTVSSLYRLRDIDNRDAGFFIFGDLAVLKEGQFRLHFSLFEMTGDEVRNCKTIMTEPFIVYPSKRFPGFDESTFLTRSFSDQGVRLRIRKQHRINHHTQQQQAKKRKLQVIQVVPPSSLQHSPYHRNNNPHTKTTTTTTTTTTTPKMMEPTTAASFMASPPPEDDDICIQLPPLHTILKDAHVNNYHELTLPPLLCNVQHQ</sequence>
<evidence type="ECO:0000256" key="2">
    <source>
        <dbReference type="ARBA" id="ARBA00023015"/>
    </source>
</evidence>
<feature type="compositionally biased region" description="Polar residues" evidence="5">
    <location>
        <begin position="239"/>
        <end position="252"/>
    </location>
</feature>
<evidence type="ECO:0000256" key="3">
    <source>
        <dbReference type="ARBA" id="ARBA00023163"/>
    </source>
</evidence>
<dbReference type="InterPro" id="IPR021740">
    <property type="entry name" value="Velvet"/>
</dbReference>
<dbReference type="RefSeq" id="XP_058339019.1">
    <property type="nucleotide sequence ID" value="XM_058490163.1"/>
</dbReference>
<evidence type="ECO:0000256" key="4">
    <source>
        <dbReference type="ARBA" id="ARBA00023242"/>
    </source>
</evidence>
<feature type="compositionally biased region" description="Polar residues" evidence="5">
    <location>
        <begin position="1"/>
        <end position="10"/>
    </location>
</feature>
<dbReference type="InterPro" id="IPR038491">
    <property type="entry name" value="Velvet_dom_sf"/>
</dbReference>
<dbReference type="PANTHER" id="PTHR33572:SF18">
    <property type="entry name" value="SPORE DEVELOPMENT REGULATOR VOSA"/>
    <property type="match status" value="1"/>
</dbReference>
<dbReference type="InterPro" id="IPR037525">
    <property type="entry name" value="Velvet_dom"/>
</dbReference>
<feature type="region of interest" description="Disordered" evidence="5">
    <location>
        <begin position="1"/>
        <end position="20"/>
    </location>
</feature>
<evidence type="ECO:0000313" key="7">
    <source>
        <dbReference type="EMBL" id="KAJ8654105.1"/>
    </source>
</evidence>
<dbReference type="PROSITE" id="PS51821">
    <property type="entry name" value="VELVET"/>
    <property type="match status" value="1"/>
</dbReference>
<keyword evidence="2" id="KW-0805">Transcription regulation</keyword>
<dbReference type="PANTHER" id="PTHR33572">
    <property type="entry name" value="SPORE DEVELOPMENT REGULATOR VOSA"/>
    <property type="match status" value="1"/>
</dbReference>
<dbReference type="EMBL" id="JARTCD010000066">
    <property type="protein sequence ID" value="KAJ8654105.1"/>
    <property type="molecule type" value="Genomic_DNA"/>
</dbReference>
<keyword evidence="3" id="KW-0804">Transcription</keyword>
<feature type="region of interest" description="Disordered" evidence="5">
    <location>
        <begin position="239"/>
        <end position="267"/>
    </location>
</feature>
<proteinExistence type="predicted"/>
<dbReference type="GeneID" id="83217584"/>
<dbReference type="AlphaFoldDB" id="A0AAD7UX17"/>
<comment type="subcellular location">
    <subcellularLocation>
        <location evidence="1">Nucleus</location>
    </subcellularLocation>
</comment>
<dbReference type="GO" id="GO:0005634">
    <property type="term" value="C:nucleus"/>
    <property type="evidence" value="ECO:0007669"/>
    <property type="project" value="UniProtKB-SubCell"/>
</dbReference>
<evidence type="ECO:0000256" key="1">
    <source>
        <dbReference type="ARBA" id="ARBA00004123"/>
    </source>
</evidence>
<feature type="compositionally biased region" description="Low complexity" evidence="5">
    <location>
        <begin position="11"/>
        <end position="20"/>
    </location>
</feature>
<feature type="domain" description="Velvet" evidence="6">
    <location>
        <begin position="38"/>
        <end position="210"/>
    </location>
</feature>
<dbReference type="Gene3D" id="2.60.40.3960">
    <property type="entry name" value="Velvet domain"/>
    <property type="match status" value="1"/>
</dbReference>
<name>A0AAD7UX17_9FUNG</name>
<evidence type="ECO:0000259" key="6">
    <source>
        <dbReference type="PROSITE" id="PS51821"/>
    </source>
</evidence>
<protein>
    <recommendedName>
        <fullName evidence="6">Velvet domain-containing protein</fullName>
    </recommendedName>
</protein>
<keyword evidence="8" id="KW-1185">Reference proteome</keyword>
<dbReference type="Pfam" id="PF11754">
    <property type="entry name" value="Velvet"/>
    <property type="match status" value="2"/>
</dbReference>
<accession>A0AAD7UX17</accession>
<evidence type="ECO:0000256" key="5">
    <source>
        <dbReference type="SAM" id="MobiDB-lite"/>
    </source>
</evidence>
<keyword evidence="4" id="KW-0539">Nucleus</keyword>
<dbReference type="Proteomes" id="UP001234581">
    <property type="component" value="Unassembled WGS sequence"/>
</dbReference>
<evidence type="ECO:0000313" key="8">
    <source>
        <dbReference type="Proteomes" id="UP001234581"/>
    </source>
</evidence>
<reference evidence="7 8" key="1">
    <citation type="submission" date="2023-03" db="EMBL/GenBank/DDBJ databases">
        <title>Genome sequence of Lichtheimia ornata CBS 291.66.</title>
        <authorList>
            <person name="Mohabir J.T."/>
            <person name="Shea T.P."/>
            <person name="Kurbessoian T."/>
            <person name="Berby B."/>
            <person name="Fontaine J."/>
            <person name="Livny J."/>
            <person name="Gnirke A."/>
            <person name="Stajich J.E."/>
            <person name="Cuomo C.A."/>
        </authorList>
    </citation>
    <scope>NUCLEOTIDE SEQUENCE [LARGE SCALE GENOMIC DNA]</scope>
    <source>
        <strain evidence="7">CBS 291.66</strain>
    </source>
</reference>
<gene>
    <name evidence="7" type="ORF">O0I10_010180</name>
</gene>